<feature type="transmembrane region" description="Helical" evidence="6">
    <location>
        <begin position="96"/>
        <end position="115"/>
    </location>
</feature>
<dbReference type="PROSITE" id="PS50850">
    <property type="entry name" value="MFS"/>
    <property type="match status" value="1"/>
</dbReference>
<proteinExistence type="predicted"/>
<feature type="transmembrane region" description="Helical" evidence="6">
    <location>
        <begin position="30"/>
        <end position="53"/>
    </location>
</feature>
<evidence type="ECO:0000256" key="6">
    <source>
        <dbReference type="SAM" id="Phobius"/>
    </source>
</evidence>
<feature type="transmembrane region" description="Helical" evidence="6">
    <location>
        <begin position="353"/>
        <end position="372"/>
    </location>
</feature>
<evidence type="ECO:0000259" key="7">
    <source>
        <dbReference type="PROSITE" id="PS50850"/>
    </source>
</evidence>
<evidence type="ECO:0000313" key="8">
    <source>
        <dbReference type="EMBL" id="MBL3689582.1"/>
    </source>
</evidence>
<dbReference type="CDD" id="cd17504">
    <property type="entry name" value="MFS_MMR_MDR_like"/>
    <property type="match status" value="1"/>
</dbReference>
<accession>A0ABS1SR31</accession>
<feature type="transmembrane region" description="Helical" evidence="6">
    <location>
        <begin position="378"/>
        <end position="402"/>
    </location>
</feature>
<dbReference type="EMBL" id="QYAD01000002">
    <property type="protein sequence ID" value="MBL3689582.1"/>
    <property type="molecule type" value="Genomic_DNA"/>
</dbReference>
<reference evidence="8 9" key="1">
    <citation type="submission" date="2018-09" db="EMBL/GenBank/DDBJ databases">
        <title>Comparative genomics of Leucobacter spp.</title>
        <authorList>
            <person name="Reis A.C."/>
            <person name="Kolvenbach B.A."/>
            <person name="Corvini P.F.X."/>
            <person name="Nunes O.C."/>
        </authorList>
    </citation>
    <scope>NUCLEOTIDE SEQUENCE [LARGE SCALE GENOMIC DNA]</scope>
    <source>
        <strain evidence="8 9">L-1</strain>
    </source>
</reference>
<evidence type="ECO:0000256" key="4">
    <source>
        <dbReference type="ARBA" id="ARBA00022989"/>
    </source>
</evidence>
<dbReference type="InterPro" id="IPR020846">
    <property type="entry name" value="MFS_dom"/>
</dbReference>
<evidence type="ECO:0000256" key="1">
    <source>
        <dbReference type="ARBA" id="ARBA00004651"/>
    </source>
</evidence>
<dbReference type="PANTHER" id="PTHR42718">
    <property type="entry name" value="MAJOR FACILITATOR SUPERFAMILY MULTIDRUG TRANSPORTER MFSC"/>
    <property type="match status" value="1"/>
</dbReference>
<dbReference type="Proteomes" id="UP001646141">
    <property type="component" value="Unassembled WGS sequence"/>
</dbReference>
<dbReference type="InterPro" id="IPR011701">
    <property type="entry name" value="MFS"/>
</dbReference>
<evidence type="ECO:0000256" key="3">
    <source>
        <dbReference type="ARBA" id="ARBA00022692"/>
    </source>
</evidence>
<evidence type="ECO:0000256" key="2">
    <source>
        <dbReference type="ARBA" id="ARBA00022448"/>
    </source>
</evidence>
<feature type="transmembrane region" description="Helical" evidence="6">
    <location>
        <begin position="284"/>
        <end position="307"/>
    </location>
</feature>
<comment type="subcellular location">
    <subcellularLocation>
        <location evidence="1">Cell membrane</location>
        <topology evidence="1">Multi-pass membrane protein</topology>
    </subcellularLocation>
</comment>
<feature type="transmembrane region" description="Helical" evidence="6">
    <location>
        <begin position="181"/>
        <end position="203"/>
    </location>
</feature>
<protein>
    <submittedName>
        <fullName evidence="8">MFS transporter</fullName>
    </submittedName>
</protein>
<dbReference type="Gene3D" id="1.20.1250.20">
    <property type="entry name" value="MFS general substrate transporter like domains"/>
    <property type="match status" value="1"/>
</dbReference>
<feature type="transmembrane region" description="Helical" evidence="6">
    <location>
        <begin position="121"/>
        <end position="141"/>
    </location>
</feature>
<feature type="transmembrane region" description="Helical" evidence="6">
    <location>
        <begin position="423"/>
        <end position="447"/>
    </location>
</feature>
<gene>
    <name evidence="8" type="ORF">D3226_06365</name>
</gene>
<name>A0ABS1SR31_9MICO</name>
<dbReference type="Gene3D" id="1.20.1720.10">
    <property type="entry name" value="Multidrug resistance protein D"/>
    <property type="match status" value="1"/>
</dbReference>
<feature type="transmembrane region" description="Helical" evidence="6">
    <location>
        <begin position="327"/>
        <end position="346"/>
    </location>
</feature>
<keyword evidence="9" id="KW-1185">Reference proteome</keyword>
<dbReference type="RefSeq" id="WP_202381611.1">
    <property type="nucleotide sequence ID" value="NZ_BAAAMA010000002.1"/>
</dbReference>
<dbReference type="PANTHER" id="PTHR42718:SF9">
    <property type="entry name" value="MAJOR FACILITATOR SUPERFAMILY MULTIDRUG TRANSPORTER MFSC"/>
    <property type="match status" value="1"/>
</dbReference>
<dbReference type="InterPro" id="IPR036259">
    <property type="entry name" value="MFS_trans_sf"/>
</dbReference>
<evidence type="ECO:0000256" key="5">
    <source>
        <dbReference type="ARBA" id="ARBA00023136"/>
    </source>
</evidence>
<feature type="transmembrane region" description="Helical" evidence="6">
    <location>
        <begin position="239"/>
        <end position="263"/>
    </location>
</feature>
<feature type="transmembrane region" description="Helical" evidence="6">
    <location>
        <begin position="453"/>
        <end position="471"/>
    </location>
</feature>
<feature type="transmembrane region" description="Helical" evidence="6">
    <location>
        <begin position="153"/>
        <end position="175"/>
    </location>
</feature>
<feature type="transmembrane region" description="Helical" evidence="6">
    <location>
        <begin position="65"/>
        <end position="84"/>
    </location>
</feature>
<evidence type="ECO:0000313" key="9">
    <source>
        <dbReference type="Proteomes" id="UP001646141"/>
    </source>
</evidence>
<keyword evidence="3 6" id="KW-0812">Transmembrane</keyword>
<feature type="transmembrane region" description="Helical" evidence="6">
    <location>
        <begin position="215"/>
        <end position="233"/>
    </location>
</feature>
<keyword evidence="5 6" id="KW-0472">Membrane</keyword>
<dbReference type="SUPFAM" id="SSF103473">
    <property type="entry name" value="MFS general substrate transporter"/>
    <property type="match status" value="1"/>
</dbReference>
<keyword evidence="2" id="KW-0813">Transport</keyword>
<feature type="domain" description="Major facilitator superfamily (MFS) profile" evidence="7">
    <location>
        <begin position="30"/>
        <end position="476"/>
    </location>
</feature>
<comment type="caution">
    <text evidence="8">The sequence shown here is derived from an EMBL/GenBank/DDBJ whole genome shotgun (WGS) entry which is preliminary data.</text>
</comment>
<organism evidence="8 9">
    <name type="scientific">Leucobacter chromiireducens subsp. chromiireducens</name>
    <dbReference type="NCBI Taxonomy" id="660067"/>
    <lineage>
        <taxon>Bacteria</taxon>
        <taxon>Bacillati</taxon>
        <taxon>Actinomycetota</taxon>
        <taxon>Actinomycetes</taxon>
        <taxon>Micrococcales</taxon>
        <taxon>Microbacteriaceae</taxon>
        <taxon>Leucobacter</taxon>
    </lineage>
</organism>
<keyword evidence="4 6" id="KW-1133">Transmembrane helix</keyword>
<dbReference type="Pfam" id="PF07690">
    <property type="entry name" value="MFS_1"/>
    <property type="match status" value="1"/>
</dbReference>
<sequence>MTSPASQPSTAPVPLPTTQAARPAAHSGRLVFALAIAVLTFSMMQTLLVPALPTFIRVFALEPSVAGWILTSYLLCGAVAAPILGSLGDRHGHRKILLVSFSLFVAGAVLAATAGSLPVLLVGRVLQGASMAAFPLALAIVRRHTDGSTQRSAIGLLSGTMGLGAGAALVVGGVIVEGLSWQWLFLTGALMGLLSIALLVAWVPASQRGVATPTDWPGTILLTIALLSLLLGISQGSAWGWGSAAVIGLFVLALAAFTALAFVEQRTAAPLIDVRTLVRPALAVTNGLTLFLGFVPYLFYVGLPMLLQAPTGAGVGQGFSVTQTGIALLPGAILVFLGGRLAPLLISRAGSRLTALIALAVMGLGSAGVALAPGSLAVIVVFFSLIGLGNGIGFAVVADLVASLAPRDEIAAALGVNGVLRTVGSALGTPVSTAVLAGVAGGGAAAAEPFTTLFAIAAAVSIVGAVFSLTLRQPRS</sequence>